<name>A0A3N9WHZ4_9ACTN</name>
<dbReference type="PANTHER" id="PTHR45527:SF1">
    <property type="entry name" value="FATTY ACID SYNTHASE"/>
    <property type="match status" value="1"/>
</dbReference>
<evidence type="ECO:0000313" key="5">
    <source>
        <dbReference type="EMBL" id="RQX00516.1"/>
    </source>
</evidence>
<evidence type="ECO:0000256" key="3">
    <source>
        <dbReference type="ARBA" id="ARBA00022553"/>
    </source>
</evidence>
<dbReference type="PANTHER" id="PTHR45527">
    <property type="entry name" value="NONRIBOSOMAL PEPTIDE SYNTHETASE"/>
    <property type="match status" value="1"/>
</dbReference>
<dbReference type="FunFam" id="1.10.1200.10:FF:000005">
    <property type="entry name" value="Nonribosomal peptide synthetase 1"/>
    <property type="match status" value="1"/>
</dbReference>
<dbReference type="GO" id="GO:0005737">
    <property type="term" value="C:cytoplasm"/>
    <property type="evidence" value="ECO:0007669"/>
    <property type="project" value="TreeGrafter"/>
</dbReference>
<proteinExistence type="predicted"/>
<comment type="caution">
    <text evidence="5">The sequence shown here is derived from an EMBL/GenBank/DDBJ whole genome shotgun (WGS) entry which is preliminary data.</text>
</comment>
<dbReference type="PROSITE" id="PS00012">
    <property type="entry name" value="PHOSPHOPANTETHEINE"/>
    <property type="match status" value="1"/>
</dbReference>
<dbReference type="Gene3D" id="1.10.1200.10">
    <property type="entry name" value="ACP-like"/>
    <property type="match status" value="1"/>
</dbReference>
<dbReference type="OrthoDB" id="518159at2"/>
<evidence type="ECO:0000256" key="1">
    <source>
        <dbReference type="ARBA" id="ARBA00001957"/>
    </source>
</evidence>
<dbReference type="SUPFAM" id="SSF47336">
    <property type="entry name" value="ACP-like"/>
    <property type="match status" value="1"/>
</dbReference>
<reference evidence="5 6" key="1">
    <citation type="submission" date="2018-05" db="EMBL/GenBank/DDBJ databases">
        <title>Micromonospora from Atacama Desert.</title>
        <authorList>
            <person name="Carro L."/>
            <person name="Goodfellow M."/>
            <person name="Klenk H.-P."/>
        </authorList>
    </citation>
    <scope>NUCLEOTIDE SEQUENCE [LARGE SCALE GENOMIC DNA]</scope>
    <source>
        <strain evidence="5 6">LB39</strain>
    </source>
</reference>
<evidence type="ECO:0000256" key="2">
    <source>
        <dbReference type="ARBA" id="ARBA00022450"/>
    </source>
</evidence>
<accession>A0A3N9WHZ4</accession>
<keyword evidence="6" id="KW-1185">Reference proteome</keyword>
<comment type="cofactor">
    <cofactor evidence="1">
        <name>pantetheine 4'-phosphate</name>
        <dbReference type="ChEBI" id="CHEBI:47942"/>
    </cofactor>
</comment>
<dbReference type="GO" id="GO:0031177">
    <property type="term" value="F:phosphopantetheine binding"/>
    <property type="evidence" value="ECO:0007669"/>
    <property type="project" value="TreeGrafter"/>
</dbReference>
<dbReference type="Proteomes" id="UP000282312">
    <property type="component" value="Unassembled WGS sequence"/>
</dbReference>
<dbReference type="GO" id="GO:0043041">
    <property type="term" value="P:amino acid activation for nonribosomal peptide biosynthetic process"/>
    <property type="evidence" value="ECO:0007669"/>
    <property type="project" value="TreeGrafter"/>
</dbReference>
<dbReference type="Pfam" id="PF00550">
    <property type="entry name" value="PP-binding"/>
    <property type="match status" value="1"/>
</dbReference>
<protein>
    <recommendedName>
        <fullName evidence="4">Carrier domain-containing protein</fullName>
    </recommendedName>
</protein>
<dbReference type="InterPro" id="IPR036736">
    <property type="entry name" value="ACP-like_sf"/>
</dbReference>
<evidence type="ECO:0000313" key="6">
    <source>
        <dbReference type="Proteomes" id="UP000282312"/>
    </source>
</evidence>
<evidence type="ECO:0000259" key="4">
    <source>
        <dbReference type="PROSITE" id="PS50075"/>
    </source>
</evidence>
<gene>
    <name evidence="5" type="ORF">DLJ59_21240</name>
</gene>
<dbReference type="GO" id="GO:0044550">
    <property type="term" value="P:secondary metabolite biosynthetic process"/>
    <property type="evidence" value="ECO:0007669"/>
    <property type="project" value="TreeGrafter"/>
</dbReference>
<feature type="domain" description="Carrier" evidence="4">
    <location>
        <begin position="2"/>
        <end position="76"/>
    </location>
</feature>
<dbReference type="AlphaFoldDB" id="A0A3N9WHZ4"/>
<organism evidence="5 6">
    <name type="scientific">Micromonospora inaquosa</name>
    <dbReference type="NCBI Taxonomy" id="2203716"/>
    <lineage>
        <taxon>Bacteria</taxon>
        <taxon>Bacillati</taxon>
        <taxon>Actinomycetota</taxon>
        <taxon>Actinomycetes</taxon>
        <taxon>Micromonosporales</taxon>
        <taxon>Micromonosporaceae</taxon>
        <taxon>Micromonospora</taxon>
    </lineage>
</organism>
<sequence length="76" mass="8354">MQQRAELQGRLIKLWSEKLGVPTVTVEDNFFALGGDSLLAADLLMDIYEEFGIEIDAAVLFLKPTIADLLEEVSAA</sequence>
<keyword evidence="3" id="KW-0597">Phosphoprotein</keyword>
<dbReference type="EMBL" id="QGSZ01000241">
    <property type="protein sequence ID" value="RQX00516.1"/>
    <property type="molecule type" value="Genomic_DNA"/>
</dbReference>
<keyword evidence="2" id="KW-0596">Phosphopantetheine</keyword>
<dbReference type="RefSeq" id="WP_124774378.1">
    <property type="nucleotide sequence ID" value="NZ_QGSZ01000241.1"/>
</dbReference>
<dbReference type="PROSITE" id="PS50075">
    <property type="entry name" value="CARRIER"/>
    <property type="match status" value="1"/>
</dbReference>
<dbReference type="InterPro" id="IPR009081">
    <property type="entry name" value="PP-bd_ACP"/>
</dbReference>
<dbReference type="InterPro" id="IPR006162">
    <property type="entry name" value="Ppantetheine_attach_site"/>
</dbReference>